<name>R0M4P8_NOSB1</name>
<keyword evidence="1" id="KW-0812">Transmembrane</keyword>
<keyword evidence="4" id="KW-1185">Reference proteome</keyword>
<keyword evidence="1" id="KW-1133">Transmembrane helix</keyword>
<evidence type="ECO:0000256" key="1">
    <source>
        <dbReference type="SAM" id="Phobius"/>
    </source>
</evidence>
<sequence length="87" mass="10243">MNIFFLTSLLFACIGCTNSTTERAQSFKTNEESSTERYERENRRNSSYDDYLIKFLFITGFFTLMLVVLPIQGIYKIIRSMFKGNRN</sequence>
<evidence type="ECO:0000313" key="4">
    <source>
        <dbReference type="Proteomes" id="UP000016927"/>
    </source>
</evidence>
<dbReference type="EMBL" id="KB909201">
    <property type="protein sequence ID" value="EOB12959.1"/>
    <property type="molecule type" value="Genomic_DNA"/>
</dbReference>
<organism evidence="3 4">
    <name type="scientific">Nosema bombycis (strain CQ1 / CVCC 102059)</name>
    <name type="common">Microsporidian parasite</name>
    <name type="synonym">Pebrine of silkworm</name>
    <dbReference type="NCBI Taxonomy" id="578461"/>
    <lineage>
        <taxon>Eukaryota</taxon>
        <taxon>Fungi</taxon>
        <taxon>Fungi incertae sedis</taxon>
        <taxon>Microsporidia</taxon>
        <taxon>Nosematidae</taxon>
        <taxon>Nosema</taxon>
    </lineage>
</organism>
<evidence type="ECO:0008006" key="5">
    <source>
        <dbReference type="Google" id="ProtNLM"/>
    </source>
</evidence>
<keyword evidence="2" id="KW-0732">Signal</keyword>
<accession>R0M4P8</accession>
<feature type="transmembrane region" description="Helical" evidence="1">
    <location>
        <begin position="51"/>
        <end position="71"/>
    </location>
</feature>
<protein>
    <recommendedName>
        <fullName evidence="5">Lipoprotein</fullName>
    </recommendedName>
</protein>
<reference evidence="3 4" key="1">
    <citation type="journal article" date="2013" name="BMC Genomics">
        <title>Comparative genomics of parasitic silkworm microsporidia reveal an association between genome expansion and host adaptation.</title>
        <authorList>
            <person name="Pan G."/>
            <person name="Xu J."/>
            <person name="Li T."/>
            <person name="Xia Q."/>
            <person name="Liu S.L."/>
            <person name="Zhang G."/>
            <person name="Li S."/>
            <person name="Li C."/>
            <person name="Liu H."/>
            <person name="Yang L."/>
            <person name="Liu T."/>
            <person name="Zhang X."/>
            <person name="Wu Z."/>
            <person name="Fan W."/>
            <person name="Dang X."/>
            <person name="Xiang H."/>
            <person name="Tao M."/>
            <person name="Li Y."/>
            <person name="Hu J."/>
            <person name="Li Z."/>
            <person name="Lin L."/>
            <person name="Luo J."/>
            <person name="Geng L."/>
            <person name="Wang L."/>
            <person name="Long M."/>
            <person name="Wan Y."/>
            <person name="He N."/>
            <person name="Zhang Z."/>
            <person name="Lu C."/>
            <person name="Keeling P.J."/>
            <person name="Wang J."/>
            <person name="Xiang Z."/>
            <person name="Zhou Z."/>
        </authorList>
    </citation>
    <scope>NUCLEOTIDE SEQUENCE [LARGE SCALE GENOMIC DNA]</scope>
    <source>
        <strain evidence="4">CQ1 / CVCC 102059</strain>
    </source>
</reference>
<dbReference type="HOGENOM" id="CLU_2483932_0_0_1"/>
<feature type="chain" id="PRO_5004344603" description="Lipoprotein" evidence="2">
    <location>
        <begin position="20"/>
        <end position="87"/>
    </location>
</feature>
<proteinExistence type="predicted"/>
<evidence type="ECO:0000256" key="2">
    <source>
        <dbReference type="SAM" id="SignalP"/>
    </source>
</evidence>
<gene>
    <name evidence="3" type="ORF">NBO_293g0001</name>
</gene>
<dbReference type="VEuPathDB" id="MicrosporidiaDB:NBO_293g0001"/>
<feature type="signal peptide" evidence="2">
    <location>
        <begin position="1"/>
        <end position="19"/>
    </location>
</feature>
<evidence type="ECO:0000313" key="3">
    <source>
        <dbReference type="EMBL" id="EOB12959.1"/>
    </source>
</evidence>
<dbReference type="Proteomes" id="UP000016927">
    <property type="component" value="Unassembled WGS sequence"/>
</dbReference>
<keyword evidence="1" id="KW-0472">Membrane</keyword>
<dbReference type="AlphaFoldDB" id="R0M4P8"/>